<dbReference type="InterPro" id="IPR018488">
    <property type="entry name" value="cNMP-bd_CS"/>
</dbReference>
<dbReference type="InterPro" id="IPR018490">
    <property type="entry name" value="cNMP-bd_dom_sf"/>
</dbReference>
<evidence type="ECO:0000256" key="7">
    <source>
        <dbReference type="ARBA" id="ARBA00022535"/>
    </source>
</evidence>
<evidence type="ECO:0000256" key="3">
    <source>
        <dbReference type="ARBA" id="ARBA00012428"/>
    </source>
</evidence>
<comment type="cofactor">
    <cofactor evidence="1">
        <name>Mg(2+)</name>
        <dbReference type="ChEBI" id="CHEBI:18420"/>
    </cofactor>
</comment>
<dbReference type="FunFam" id="1.10.510.10:FF:000024">
    <property type="entry name" value="Probable serine/threonine-protein kinase cot-1"/>
    <property type="match status" value="1"/>
</dbReference>
<dbReference type="Proteomes" id="UP000037460">
    <property type="component" value="Unassembled WGS sequence"/>
</dbReference>
<reference evidence="27" key="1">
    <citation type="journal article" date="2015" name="PLoS Genet.">
        <title>Genome Sequence and Transcriptome Analyses of Chrysochromulina tobin: Metabolic Tools for Enhanced Algal Fitness in the Prominent Order Prymnesiales (Haptophyceae).</title>
        <authorList>
            <person name="Hovde B.T."/>
            <person name="Deodato C.R."/>
            <person name="Hunsperger H.M."/>
            <person name="Ryken S.A."/>
            <person name="Yost W."/>
            <person name="Jha R.K."/>
            <person name="Patterson J."/>
            <person name="Monnat R.J. Jr."/>
            <person name="Barlow S.B."/>
            <person name="Starkenburg S.R."/>
            <person name="Cattolico R.A."/>
        </authorList>
    </citation>
    <scope>NUCLEOTIDE SEQUENCE</scope>
    <source>
        <strain evidence="27">CCMP291</strain>
    </source>
</reference>
<comment type="catalytic activity">
    <reaction evidence="17">
        <text>L-threonyl-[protein] + ATP = O-phospho-L-threonyl-[protein] + ADP + H(+)</text>
        <dbReference type="Rhea" id="RHEA:46608"/>
        <dbReference type="Rhea" id="RHEA-COMP:11060"/>
        <dbReference type="Rhea" id="RHEA-COMP:11605"/>
        <dbReference type="ChEBI" id="CHEBI:15378"/>
        <dbReference type="ChEBI" id="CHEBI:30013"/>
        <dbReference type="ChEBI" id="CHEBI:30616"/>
        <dbReference type="ChEBI" id="CHEBI:61977"/>
        <dbReference type="ChEBI" id="CHEBI:456216"/>
        <dbReference type="EC" id="2.7.11.12"/>
    </reaction>
</comment>
<evidence type="ECO:0000256" key="17">
    <source>
        <dbReference type="ARBA" id="ARBA00047298"/>
    </source>
</evidence>
<evidence type="ECO:0000256" key="2">
    <source>
        <dbReference type="ARBA" id="ARBA00006352"/>
    </source>
</evidence>
<dbReference type="SMART" id="SM00100">
    <property type="entry name" value="cNMP"/>
    <property type="match status" value="2"/>
</dbReference>
<dbReference type="PROSITE" id="PS50042">
    <property type="entry name" value="CNMP_BINDING_3"/>
    <property type="match status" value="2"/>
</dbReference>
<evidence type="ECO:0000256" key="16">
    <source>
        <dbReference type="ARBA" id="ARBA00024113"/>
    </source>
</evidence>
<evidence type="ECO:0000313" key="26">
    <source>
        <dbReference type="EMBL" id="KOO21741.1"/>
    </source>
</evidence>
<sequence>MAQAEAAALRRRVEELLKSNQELVKSNDLLSEQLRLAKQESDPPNMTPPPSRAGKVNELRAIRKRPHERARNQHLSASALAELEVWTSAADISAEDPALVSSEAPPAKPKPKEQVKRIVAALSKKAPFDTFEEAQLNSIADAMTPLQAKAQAVLVTEGDQGQHCYLLDSGELCVKVKGVEKDRIRAGQIFGELALMYNVPRTATIEVVSDASLFVLDRLAFRRTIRLDTVTRRREIFFFLRTCKTFDALDDRAIYRVADVVVEQTFDEGAMIIKEGTECNDDPCMYFLKEGSVVVKQAIPEENRDSSGKTERLVGILKSGDYFGERALITQEPRSCSIEAVSPTICLRVDRDAFKCMLDPLHEEMKKAMPVDSSPTWLKKSGKGDGASLSAKDASQSVRQYSPAKTNIAILKPLGSGGFARVLLAKDSATRRLFAMKVIHKSKLLERKADTRTAQILSEKLALSTFSHPFITGLHAHYQDSKYLYLLIELALGGDLFGLMDRHGLMSEPMARFYVSSLALALEHLHLLEFVYRDLKPENVLLDSRGFVKLCDFGFAKKLTLDRTYSQCGTPDYVAPEMLNGQGVNHGCDWWALGVMIFEMIVGNPAFTDMSGDTMKTFSNILKGDLQFPRETTFSASCKALVAGMLSVNLASRLGYAYGGANSVLSHAWFEDVDWDRLVNCYIEPPWRPKLMSATDTSHFELEEGASNFGEDDELTPQDEKTWEHVWKAWGSSEGTEGATEATFALPTTAA</sequence>
<evidence type="ECO:0000256" key="18">
    <source>
        <dbReference type="ARBA" id="ARBA00047462"/>
    </source>
</evidence>
<feature type="domain" description="AGC-kinase C-terminal" evidence="25">
    <location>
        <begin position="671"/>
        <end position="751"/>
    </location>
</feature>
<dbReference type="Gene3D" id="2.60.120.10">
    <property type="entry name" value="Jelly Rolls"/>
    <property type="match status" value="2"/>
</dbReference>
<comment type="catalytic activity">
    <reaction evidence="18">
        <text>L-seryl-[protein] + ATP = O-phospho-L-seryl-[protein] + ADP + H(+)</text>
        <dbReference type="Rhea" id="RHEA:17989"/>
        <dbReference type="Rhea" id="RHEA-COMP:9863"/>
        <dbReference type="Rhea" id="RHEA-COMP:11604"/>
        <dbReference type="ChEBI" id="CHEBI:15378"/>
        <dbReference type="ChEBI" id="CHEBI:29999"/>
        <dbReference type="ChEBI" id="CHEBI:30616"/>
        <dbReference type="ChEBI" id="CHEBI:83421"/>
        <dbReference type="ChEBI" id="CHEBI:456216"/>
        <dbReference type="EC" id="2.7.11.12"/>
    </reaction>
</comment>
<evidence type="ECO:0000256" key="21">
    <source>
        <dbReference type="PROSITE-ProRule" id="PRU10141"/>
    </source>
</evidence>
<keyword evidence="12 26" id="KW-0418">Kinase</keyword>
<dbReference type="GO" id="GO:0007010">
    <property type="term" value="P:cytoskeleton organization"/>
    <property type="evidence" value="ECO:0007669"/>
    <property type="project" value="UniProtKB-ARBA"/>
</dbReference>
<feature type="domain" description="Cyclic nucleotide-binding" evidence="24">
    <location>
        <begin position="245"/>
        <end position="367"/>
    </location>
</feature>
<dbReference type="InterPro" id="IPR017441">
    <property type="entry name" value="Protein_kinase_ATP_BS"/>
</dbReference>
<comment type="similarity">
    <text evidence="2">Belongs to the protein kinase superfamily. AGC Ser/Thr protein kinase family. cGMP subfamily.</text>
</comment>
<keyword evidence="6" id="KW-0723">Serine/threonine-protein kinase</keyword>
<dbReference type="GO" id="GO:0004692">
    <property type="term" value="F:cGMP-dependent protein kinase activity"/>
    <property type="evidence" value="ECO:0007669"/>
    <property type="project" value="UniProtKB-EC"/>
</dbReference>
<organism evidence="26 27">
    <name type="scientific">Chrysochromulina tobinii</name>
    <dbReference type="NCBI Taxonomy" id="1460289"/>
    <lineage>
        <taxon>Eukaryota</taxon>
        <taxon>Haptista</taxon>
        <taxon>Haptophyta</taxon>
        <taxon>Prymnesiophyceae</taxon>
        <taxon>Prymnesiales</taxon>
        <taxon>Chrysochromulinaceae</taxon>
        <taxon>Chrysochromulina</taxon>
    </lineage>
</organism>
<dbReference type="GO" id="GO:0030553">
    <property type="term" value="F:cGMP binding"/>
    <property type="evidence" value="ECO:0007669"/>
    <property type="project" value="UniProtKB-KW"/>
</dbReference>
<keyword evidence="5" id="KW-0963">Cytoplasm</keyword>
<dbReference type="Pfam" id="PF00027">
    <property type="entry name" value="cNMP_binding"/>
    <property type="match status" value="2"/>
</dbReference>
<evidence type="ECO:0000259" key="25">
    <source>
        <dbReference type="PROSITE" id="PS51285"/>
    </source>
</evidence>
<evidence type="ECO:0000256" key="12">
    <source>
        <dbReference type="ARBA" id="ARBA00022777"/>
    </source>
</evidence>
<evidence type="ECO:0000256" key="8">
    <source>
        <dbReference type="ARBA" id="ARBA00022553"/>
    </source>
</evidence>
<protein>
    <recommendedName>
        <fullName evidence="16">cGMP-dependent protein kinase</fullName>
        <ecNumber evidence="4">2.7.11.1</ecNumber>
        <ecNumber evidence="3">2.7.11.12</ecNumber>
    </recommendedName>
</protein>
<evidence type="ECO:0000256" key="4">
    <source>
        <dbReference type="ARBA" id="ARBA00012513"/>
    </source>
</evidence>
<keyword evidence="13 21" id="KW-0067">ATP-binding</keyword>
<name>A0A0M0J563_9EUKA</name>
<dbReference type="PROSITE" id="PS00107">
    <property type="entry name" value="PROTEIN_KINASE_ATP"/>
    <property type="match status" value="1"/>
</dbReference>
<evidence type="ECO:0000256" key="20">
    <source>
        <dbReference type="ARBA" id="ARBA00048679"/>
    </source>
</evidence>
<dbReference type="SUPFAM" id="SSF51206">
    <property type="entry name" value="cAMP-binding domain-like"/>
    <property type="match status" value="2"/>
</dbReference>
<dbReference type="InterPro" id="IPR008271">
    <property type="entry name" value="Ser/Thr_kinase_AS"/>
</dbReference>
<evidence type="ECO:0000256" key="22">
    <source>
        <dbReference type="SAM" id="MobiDB-lite"/>
    </source>
</evidence>
<dbReference type="CDD" id="cd00038">
    <property type="entry name" value="CAP_ED"/>
    <property type="match status" value="2"/>
</dbReference>
<keyword evidence="8" id="KW-0597">Phosphoprotein</keyword>
<dbReference type="OrthoDB" id="417078at2759"/>
<proteinExistence type="inferred from homology"/>
<keyword evidence="11 21" id="KW-0547">Nucleotide-binding</keyword>
<evidence type="ECO:0000256" key="10">
    <source>
        <dbReference type="ARBA" id="ARBA00022723"/>
    </source>
</evidence>
<dbReference type="Gene3D" id="1.10.510.10">
    <property type="entry name" value="Transferase(Phosphotransferase) domain 1"/>
    <property type="match status" value="1"/>
</dbReference>
<evidence type="ECO:0000256" key="19">
    <source>
        <dbReference type="ARBA" id="ARBA00047899"/>
    </source>
</evidence>
<feature type="domain" description="Protein kinase" evidence="23">
    <location>
        <begin position="408"/>
        <end position="670"/>
    </location>
</feature>
<dbReference type="InterPro" id="IPR000595">
    <property type="entry name" value="cNMP-bd_dom"/>
</dbReference>
<dbReference type="Pfam" id="PF00069">
    <property type="entry name" value="Pkinase"/>
    <property type="match status" value="1"/>
</dbReference>
<evidence type="ECO:0000256" key="15">
    <source>
        <dbReference type="ARBA" id="ARBA00022992"/>
    </source>
</evidence>
<dbReference type="PANTHER" id="PTHR24353">
    <property type="entry name" value="CYCLIC NUCLEOTIDE-DEPENDENT PROTEIN KINASE"/>
    <property type="match status" value="1"/>
</dbReference>
<dbReference type="PRINTS" id="PR00103">
    <property type="entry name" value="CAMPKINASE"/>
</dbReference>
<dbReference type="PROSITE" id="PS00889">
    <property type="entry name" value="CNMP_BINDING_2"/>
    <property type="match status" value="1"/>
</dbReference>
<evidence type="ECO:0000259" key="24">
    <source>
        <dbReference type="PROSITE" id="PS50042"/>
    </source>
</evidence>
<evidence type="ECO:0000313" key="27">
    <source>
        <dbReference type="Proteomes" id="UP000037460"/>
    </source>
</evidence>
<evidence type="ECO:0000256" key="14">
    <source>
        <dbReference type="ARBA" id="ARBA00022842"/>
    </source>
</evidence>
<dbReference type="AlphaFoldDB" id="A0A0M0J563"/>
<dbReference type="PANTHER" id="PTHR24353:SF37">
    <property type="entry name" value="CAMP-DEPENDENT PROTEIN KINASE CATALYTIC SUBUNIT PRKX"/>
    <property type="match status" value="1"/>
</dbReference>
<dbReference type="GO" id="GO:0005524">
    <property type="term" value="F:ATP binding"/>
    <property type="evidence" value="ECO:0007669"/>
    <property type="project" value="UniProtKB-UniRule"/>
</dbReference>
<evidence type="ECO:0000256" key="11">
    <source>
        <dbReference type="ARBA" id="ARBA00022741"/>
    </source>
</evidence>
<keyword evidence="14" id="KW-0460">Magnesium</keyword>
<evidence type="ECO:0000256" key="1">
    <source>
        <dbReference type="ARBA" id="ARBA00001946"/>
    </source>
</evidence>
<dbReference type="EMBL" id="JWZX01003338">
    <property type="protein sequence ID" value="KOO21741.1"/>
    <property type="molecule type" value="Genomic_DNA"/>
</dbReference>
<dbReference type="PROSITE" id="PS50011">
    <property type="entry name" value="PROTEIN_KINASE_DOM"/>
    <property type="match status" value="1"/>
</dbReference>
<feature type="region of interest" description="Disordered" evidence="22">
    <location>
        <begin position="732"/>
        <end position="751"/>
    </location>
</feature>
<comment type="catalytic activity">
    <reaction evidence="19">
        <text>L-threonyl-[protein] + ATP = O-phospho-L-threonyl-[protein] + ADP + H(+)</text>
        <dbReference type="Rhea" id="RHEA:46608"/>
        <dbReference type="Rhea" id="RHEA-COMP:11060"/>
        <dbReference type="Rhea" id="RHEA-COMP:11605"/>
        <dbReference type="ChEBI" id="CHEBI:15378"/>
        <dbReference type="ChEBI" id="CHEBI:30013"/>
        <dbReference type="ChEBI" id="CHEBI:30616"/>
        <dbReference type="ChEBI" id="CHEBI:61977"/>
        <dbReference type="ChEBI" id="CHEBI:456216"/>
        <dbReference type="EC" id="2.7.11.1"/>
    </reaction>
</comment>
<evidence type="ECO:0000256" key="6">
    <source>
        <dbReference type="ARBA" id="ARBA00022527"/>
    </source>
</evidence>
<evidence type="ECO:0000256" key="13">
    <source>
        <dbReference type="ARBA" id="ARBA00022840"/>
    </source>
</evidence>
<gene>
    <name evidence="26" type="ORF">Ctob_001319</name>
</gene>
<dbReference type="InterPro" id="IPR000719">
    <property type="entry name" value="Prot_kinase_dom"/>
</dbReference>
<comment type="caution">
    <text evidence="26">The sequence shown here is derived from an EMBL/GenBank/DDBJ whole genome shotgun (WGS) entry which is preliminary data.</text>
</comment>
<keyword evidence="9" id="KW-0808">Transferase</keyword>
<dbReference type="PROSITE" id="PS51285">
    <property type="entry name" value="AGC_KINASE_CTER"/>
    <property type="match status" value="1"/>
</dbReference>
<keyword evidence="7" id="KW-0140">cGMP</keyword>
<dbReference type="EC" id="2.7.11.12" evidence="3"/>
<evidence type="ECO:0000256" key="5">
    <source>
        <dbReference type="ARBA" id="ARBA00022490"/>
    </source>
</evidence>
<feature type="region of interest" description="Disordered" evidence="22">
    <location>
        <begin position="34"/>
        <end position="57"/>
    </location>
</feature>
<dbReference type="SUPFAM" id="SSF56112">
    <property type="entry name" value="Protein kinase-like (PK-like)"/>
    <property type="match status" value="1"/>
</dbReference>
<evidence type="ECO:0000259" key="23">
    <source>
        <dbReference type="PROSITE" id="PS50011"/>
    </source>
</evidence>
<dbReference type="SMART" id="SM00133">
    <property type="entry name" value="S_TK_X"/>
    <property type="match status" value="1"/>
</dbReference>
<dbReference type="InterPro" id="IPR011009">
    <property type="entry name" value="Kinase-like_dom_sf"/>
</dbReference>
<dbReference type="EC" id="2.7.11.1" evidence="4"/>
<keyword evidence="15" id="KW-0142">cGMP-binding</keyword>
<dbReference type="InterPro" id="IPR014710">
    <property type="entry name" value="RmlC-like_jellyroll"/>
</dbReference>
<keyword evidence="27" id="KW-1185">Reference proteome</keyword>
<accession>A0A0M0J563</accession>
<feature type="domain" description="Cyclic nucleotide-binding" evidence="24">
    <location>
        <begin position="127"/>
        <end position="242"/>
    </location>
</feature>
<keyword evidence="10" id="KW-0479">Metal-binding</keyword>
<comment type="catalytic activity">
    <reaction evidence="20">
        <text>L-seryl-[protein] + ATP = O-phospho-L-seryl-[protein] + ADP + H(+)</text>
        <dbReference type="Rhea" id="RHEA:17989"/>
        <dbReference type="Rhea" id="RHEA-COMP:9863"/>
        <dbReference type="Rhea" id="RHEA-COMP:11604"/>
        <dbReference type="ChEBI" id="CHEBI:15378"/>
        <dbReference type="ChEBI" id="CHEBI:29999"/>
        <dbReference type="ChEBI" id="CHEBI:30616"/>
        <dbReference type="ChEBI" id="CHEBI:83421"/>
        <dbReference type="ChEBI" id="CHEBI:456216"/>
        <dbReference type="EC" id="2.7.11.1"/>
    </reaction>
</comment>
<dbReference type="SMART" id="SM00220">
    <property type="entry name" value="S_TKc"/>
    <property type="match status" value="1"/>
</dbReference>
<evidence type="ECO:0000256" key="9">
    <source>
        <dbReference type="ARBA" id="ARBA00022679"/>
    </source>
</evidence>
<dbReference type="PROSITE" id="PS00108">
    <property type="entry name" value="PROTEIN_KINASE_ST"/>
    <property type="match status" value="1"/>
</dbReference>
<dbReference type="GO" id="GO:0046872">
    <property type="term" value="F:metal ion binding"/>
    <property type="evidence" value="ECO:0007669"/>
    <property type="project" value="UniProtKB-KW"/>
</dbReference>
<feature type="binding site" evidence="21">
    <location>
        <position position="437"/>
    </location>
    <ligand>
        <name>ATP</name>
        <dbReference type="ChEBI" id="CHEBI:30616"/>
    </ligand>
</feature>
<dbReference type="Gene3D" id="3.30.200.20">
    <property type="entry name" value="Phosphorylase Kinase, domain 1"/>
    <property type="match status" value="1"/>
</dbReference>
<dbReference type="GO" id="GO:0004691">
    <property type="term" value="F:cAMP-dependent protein kinase activity"/>
    <property type="evidence" value="ECO:0007669"/>
    <property type="project" value="TreeGrafter"/>
</dbReference>
<dbReference type="InterPro" id="IPR000961">
    <property type="entry name" value="AGC-kinase_C"/>
</dbReference>
<dbReference type="GO" id="GO:0005952">
    <property type="term" value="C:cAMP-dependent protein kinase complex"/>
    <property type="evidence" value="ECO:0007669"/>
    <property type="project" value="TreeGrafter"/>
</dbReference>